<comment type="caution">
    <text evidence="1">The sequence shown here is derived from an EMBL/GenBank/DDBJ whole genome shotgun (WGS) entry which is preliminary data.</text>
</comment>
<keyword evidence="2" id="KW-1185">Reference proteome</keyword>
<reference evidence="1" key="1">
    <citation type="submission" date="2022-04" db="EMBL/GenBank/DDBJ databases">
        <title>A functionally conserved STORR gene fusion in Papaver species that diverged 16.8 million years ago.</title>
        <authorList>
            <person name="Catania T."/>
        </authorList>
    </citation>
    <scope>NUCLEOTIDE SEQUENCE</scope>
    <source>
        <strain evidence="1">S-188037</strain>
    </source>
</reference>
<organism evidence="1 2">
    <name type="scientific">Papaver atlanticum</name>
    <dbReference type="NCBI Taxonomy" id="357466"/>
    <lineage>
        <taxon>Eukaryota</taxon>
        <taxon>Viridiplantae</taxon>
        <taxon>Streptophyta</taxon>
        <taxon>Embryophyta</taxon>
        <taxon>Tracheophyta</taxon>
        <taxon>Spermatophyta</taxon>
        <taxon>Magnoliopsida</taxon>
        <taxon>Ranunculales</taxon>
        <taxon>Papaveraceae</taxon>
        <taxon>Papaveroideae</taxon>
        <taxon>Papaver</taxon>
    </lineage>
</organism>
<evidence type="ECO:0008006" key="3">
    <source>
        <dbReference type="Google" id="ProtNLM"/>
    </source>
</evidence>
<name>A0AAD4TGX6_9MAGN</name>
<proteinExistence type="predicted"/>
<sequence length="98" mass="10993">TWILWNEGRWAEVVDEALGNLFSPSEVMKCIHIGLLCVQNRAVDRPTMAEVDFMLISETDLPSPKEPPYSFPALSDKSEFPPLRCSNNNVTLTAVEGR</sequence>
<gene>
    <name evidence="1" type="ORF">MKW98_006277</name>
</gene>
<accession>A0AAD4TGX6</accession>
<dbReference type="PANTHER" id="PTHR27006">
    <property type="entry name" value="PROMASTIGOTE SURFACE ANTIGEN PROTEIN PSA"/>
    <property type="match status" value="1"/>
</dbReference>
<protein>
    <recommendedName>
        <fullName evidence="3">S-locus receptor kinase C-terminal domain-containing protein</fullName>
    </recommendedName>
</protein>
<dbReference type="EMBL" id="JAJJMB010001716">
    <property type="protein sequence ID" value="KAI3955917.1"/>
    <property type="molecule type" value="Genomic_DNA"/>
</dbReference>
<dbReference type="Proteomes" id="UP001202328">
    <property type="component" value="Unassembled WGS sequence"/>
</dbReference>
<feature type="non-terminal residue" evidence="1">
    <location>
        <position position="1"/>
    </location>
</feature>
<dbReference type="PANTHER" id="PTHR27006:SF634">
    <property type="entry name" value="RECEPTOR-LIKE SERINE_THREONINE-PROTEIN KINASE"/>
    <property type="match status" value="1"/>
</dbReference>
<evidence type="ECO:0000313" key="1">
    <source>
        <dbReference type="EMBL" id="KAI3955917.1"/>
    </source>
</evidence>
<dbReference type="AlphaFoldDB" id="A0AAD4TGX6"/>
<evidence type="ECO:0000313" key="2">
    <source>
        <dbReference type="Proteomes" id="UP001202328"/>
    </source>
</evidence>
<dbReference type="Gene3D" id="1.10.510.10">
    <property type="entry name" value="Transferase(Phosphotransferase) domain 1"/>
    <property type="match status" value="1"/>
</dbReference>